<evidence type="ECO:0000256" key="5">
    <source>
        <dbReference type="ARBA" id="ARBA00023136"/>
    </source>
</evidence>
<organism evidence="8 9">
    <name type="scientific">Actinomyces bowdenii</name>
    <dbReference type="NCBI Taxonomy" id="131109"/>
    <lineage>
        <taxon>Bacteria</taxon>
        <taxon>Bacillati</taxon>
        <taxon>Actinomycetota</taxon>
        <taxon>Actinomycetes</taxon>
        <taxon>Actinomycetales</taxon>
        <taxon>Actinomycetaceae</taxon>
        <taxon>Actinomyces</taxon>
    </lineage>
</organism>
<dbReference type="SUPFAM" id="SSF56024">
    <property type="entry name" value="Phospholipase D/nuclease"/>
    <property type="match status" value="2"/>
</dbReference>
<feature type="domain" description="PLD phosphodiesterase" evidence="7">
    <location>
        <begin position="421"/>
        <end position="448"/>
    </location>
</feature>
<feature type="transmembrane region" description="Helical" evidence="6">
    <location>
        <begin position="6"/>
        <end position="26"/>
    </location>
</feature>
<dbReference type="Gene3D" id="3.30.870.10">
    <property type="entry name" value="Endonuclease Chain A"/>
    <property type="match status" value="2"/>
</dbReference>
<dbReference type="GO" id="GO:0032049">
    <property type="term" value="P:cardiolipin biosynthetic process"/>
    <property type="evidence" value="ECO:0007669"/>
    <property type="project" value="UniProtKB-ARBA"/>
</dbReference>
<dbReference type="SMART" id="SM00155">
    <property type="entry name" value="PLDc"/>
    <property type="match status" value="2"/>
</dbReference>
<reference evidence="8 9" key="1">
    <citation type="submission" date="2018-11" db="EMBL/GenBank/DDBJ databases">
        <title>Genomes From Bacteria Associated with the Canine Oral Cavity: a Test Case for Automated Genome-Based Taxonomic Assignment.</title>
        <authorList>
            <person name="Coil D.A."/>
            <person name="Jospin G."/>
            <person name="Darling A.E."/>
            <person name="Wallis C."/>
            <person name="Davis I.J."/>
            <person name="Harris S."/>
            <person name="Eisen J.A."/>
            <person name="Holcombe L.J."/>
            <person name="O'Flynn C."/>
        </authorList>
    </citation>
    <scope>NUCLEOTIDE SEQUENCE [LARGE SCALE GENOMIC DNA]</scope>
    <source>
        <strain evidence="8 9">OH5050</strain>
    </source>
</reference>
<dbReference type="Pfam" id="PF13396">
    <property type="entry name" value="PLDc_N"/>
    <property type="match status" value="1"/>
</dbReference>
<feature type="domain" description="PLD phosphodiesterase" evidence="7">
    <location>
        <begin position="216"/>
        <end position="243"/>
    </location>
</feature>
<dbReference type="InterPro" id="IPR025202">
    <property type="entry name" value="PLD-like_dom"/>
</dbReference>
<name>A0A3P1VA03_9ACTO</name>
<comment type="caution">
    <text evidence="8">The sequence shown here is derived from an EMBL/GenBank/DDBJ whole genome shotgun (WGS) entry which is preliminary data.</text>
</comment>
<sequence>MTMPPLLAAIWVVIEYAIKIAALGTVPENRRPSSSTAWLLLIFLLPFVGFPLYLLIGSPWVHGKRLEQQNTVNEVTLEYTRNMPDLPVGAGPSTALTGVLRMNRELTGLPCVTGEVIAIHSEARATYAEMARAIDEATDHVHVEFYIMSWDEVTDIFFSALARAAARGVTVRLLMDHLGSRKYPGWKELGRRLTAAGIRWRLMMPLLPHKRRWRRPDLRNHRKVLVIDGERAFIGSHNIIDPTYRLRRNLWAGRTWEDLSVEVTGEIVVEAQAVFAMDWYFESGEQLEALELALGEPAETLPEGSGLPGVPVGRAAPQPGRPGAVVNAMQLIPSGPGYPTEPNLRMFVALIYGAKRRVSITSPYFIPDEALLTAMTSAAYRGVEVELFVGTESDQFIVNHAQRSYYGTLLAAGVRIYRYPAPTVLHAKYMTVDDEVGVIGSSNMDFRSFALNYELMLLAFGGDLDDLLRRNDADYRAVSTELTAQEWASEPWYRRYVDNVCRLMSAML</sequence>
<dbReference type="GO" id="GO:0008808">
    <property type="term" value="F:cardiolipin synthase activity"/>
    <property type="evidence" value="ECO:0007669"/>
    <property type="project" value="TreeGrafter"/>
</dbReference>
<dbReference type="GO" id="GO:0005886">
    <property type="term" value="C:plasma membrane"/>
    <property type="evidence" value="ECO:0007669"/>
    <property type="project" value="UniProtKB-SubCell"/>
</dbReference>
<dbReference type="InterPro" id="IPR027379">
    <property type="entry name" value="CLS_N"/>
</dbReference>
<evidence type="ECO:0000256" key="1">
    <source>
        <dbReference type="ARBA" id="ARBA00004651"/>
    </source>
</evidence>
<dbReference type="Pfam" id="PF13091">
    <property type="entry name" value="PLDc_2"/>
    <property type="match status" value="2"/>
</dbReference>
<keyword evidence="2" id="KW-1003">Cell membrane</keyword>
<evidence type="ECO:0000259" key="7">
    <source>
        <dbReference type="PROSITE" id="PS50035"/>
    </source>
</evidence>
<keyword evidence="9" id="KW-1185">Reference proteome</keyword>
<gene>
    <name evidence="8" type="ORF">EII10_02470</name>
</gene>
<evidence type="ECO:0000256" key="4">
    <source>
        <dbReference type="ARBA" id="ARBA00022989"/>
    </source>
</evidence>
<keyword evidence="5 6" id="KW-0472">Membrane</keyword>
<dbReference type="RefSeq" id="WP_124932873.1">
    <property type="nucleotide sequence ID" value="NZ_JAGFOU010000001.1"/>
</dbReference>
<evidence type="ECO:0000256" key="2">
    <source>
        <dbReference type="ARBA" id="ARBA00022475"/>
    </source>
</evidence>
<proteinExistence type="predicted"/>
<protein>
    <submittedName>
        <fullName evidence="8">Cardiolipin synthase A</fullName>
    </submittedName>
</protein>
<keyword evidence="4 6" id="KW-1133">Transmembrane helix</keyword>
<keyword evidence="3 6" id="KW-0812">Transmembrane</keyword>
<comment type="subcellular location">
    <subcellularLocation>
        <location evidence="1">Cell membrane</location>
        <topology evidence="1">Multi-pass membrane protein</topology>
    </subcellularLocation>
</comment>
<accession>A0A3P1VA03</accession>
<evidence type="ECO:0000313" key="9">
    <source>
        <dbReference type="Proteomes" id="UP000271272"/>
    </source>
</evidence>
<dbReference type="EMBL" id="RQZC01000001">
    <property type="protein sequence ID" value="RRD30961.1"/>
    <property type="molecule type" value="Genomic_DNA"/>
</dbReference>
<evidence type="ECO:0000313" key="8">
    <source>
        <dbReference type="EMBL" id="RRD30961.1"/>
    </source>
</evidence>
<dbReference type="Proteomes" id="UP000271272">
    <property type="component" value="Unassembled WGS sequence"/>
</dbReference>
<dbReference type="InterPro" id="IPR001736">
    <property type="entry name" value="PLipase_D/transphosphatidylase"/>
</dbReference>
<dbReference type="PANTHER" id="PTHR21248:SF22">
    <property type="entry name" value="PHOSPHOLIPASE D"/>
    <property type="match status" value="1"/>
</dbReference>
<dbReference type="PANTHER" id="PTHR21248">
    <property type="entry name" value="CARDIOLIPIN SYNTHASE"/>
    <property type="match status" value="1"/>
</dbReference>
<dbReference type="PROSITE" id="PS50035">
    <property type="entry name" value="PLD"/>
    <property type="match status" value="2"/>
</dbReference>
<feature type="transmembrane region" description="Helical" evidence="6">
    <location>
        <begin position="38"/>
        <end position="61"/>
    </location>
</feature>
<evidence type="ECO:0000256" key="3">
    <source>
        <dbReference type="ARBA" id="ARBA00022692"/>
    </source>
</evidence>
<evidence type="ECO:0000256" key="6">
    <source>
        <dbReference type="SAM" id="Phobius"/>
    </source>
</evidence>
<dbReference type="OrthoDB" id="9762009at2"/>
<dbReference type="AlphaFoldDB" id="A0A3P1VA03"/>